<dbReference type="Pfam" id="PF21345">
    <property type="entry name" value="PcRGLX_2nd"/>
    <property type="match status" value="1"/>
</dbReference>
<dbReference type="AlphaFoldDB" id="A0A418Y527"/>
<evidence type="ECO:0000313" key="5">
    <source>
        <dbReference type="Proteomes" id="UP000284006"/>
    </source>
</evidence>
<reference evidence="4 5" key="1">
    <citation type="submission" date="2018-09" db="EMBL/GenBank/DDBJ databases">
        <authorList>
            <person name="Zhu H."/>
        </authorList>
    </citation>
    <scope>NUCLEOTIDE SEQUENCE [LARGE SCALE GENOMIC DNA]</scope>
    <source>
        <strain evidence="4 5">K1S02-61</strain>
    </source>
</reference>
<evidence type="ECO:0000259" key="3">
    <source>
        <dbReference type="Pfam" id="PF21346"/>
    </source>
</evidence>
<evidence type="ECO:0000313" key="4">
    <source>
        <dbReference type="EMBL" id="RJG21277.1"/>
    </source>
</evidence>
<dbReference type="PANTHER" id="PTHR40081">
    <property type="entry name" value="CONCANAVALIN A-LIKE LECTIN/GLUCANASE"/>
    <property type="match status" value="1"/>
</dbReference>
<dbReference type="Pfam" id="PF19501">
    <property type="entry name" value="PcRGLX_1st"/>
    <property type="match status" value="1"/>
</dbReference>
<feature type="domain" description="PcRGLX/YetA-like central beta-sandwich" evidence="2">
    <location>
        <begin position="136"/>
        <end position="493"/>
    </location>
</feature>
<feature type="domain" description="PcRGLX/YetA-like N-terminal RIFT barrel" evidence="1">
    <location>
        <begin position="45"/>
        <end position="126"/>
    </location>
</feature>
<dbReference type="OrthoDB" id="262615at2"/>
<accession>A0A418Y527</accession>
<dbReference type="Proteomes" id="UP000284006">
    <property type="component" value="Unassembled WGS sequence"/>
</dbReference>
<dbReference type="InterPro" id="IPR048330">
    <property type="entry name" value="PcRGLX/YetA_2nd"/>
</dbReference>
<dbReference type="PANTHER" id="PTHR40081:SF1">
    <property type="entry name" value="TAT PATHWAY SIGNAL SEQUENCE DOMAIN PROTEIN"/>
    <property type="match status" value="1"/>
</dbReference>
<dbReference type="Pfam" id="PF21346">
    <property type="entry name" value="PcRGLX_3rd"/>
    <property type="match status" value="1"/>
</dbReference>
<protein>
    <submittedName>
        <fullName evidence="4">Tat pathway signal sequence domain protein</fullName>
    </submittedName>
</protein>
<evidence type="ECO:0000259" key="2">
    <source>
        <dbReference type="Pfam" id="PF21345"/>
    </source>
</evidence>
<dbReference type="PROSITE" id="PS51318">
    <property type="entry name" value="TAT"/>
    <property type="match status" value="1"/>
</dbReference>
<dbReference type="InterPro" id="IPR045793">
    <property type="entry name" value="PcRGLX/YetA-like"/>
</dbReference>
<gene>
    <name evidence="4" type="ORF">D3872_06980</name>
</gene>
<evidence type="ECO:0000259" key="1">
    <source>
        <dbReference type="Pfam" id="PF19501"/>
    </source>
</evidence>
<dbReference type="RefSeq" id="WP_119810101.1">
    <property type="nucleotide sequence ID" value="NZ_QYUP01000071.1"/>
</dbReference>
<proteinExistence type="predicted"/>
<keyword evidence="5" id="KW-1185">Reference proteome</keyword>
<dbReference type="InterPro" id="IPR006311">
    <property type="entry name" value="TAT_signal"/>
</dbReference>
<comment type="caution">
    <text evidence="4">The sequence shown here is derived from an EMBL/GenBank/DDBJ whole genome shotgun (WGS) entry which is preliminary data.</text>
</comment>
<organism evidence="4 5">
    <name type="scientific">Massilia cavernae</name>
    <dbReference type="NCBI Taxonomy" id="2320864"/>
    <lineage>
        <taxon>Bacteria</taxon>
        <taxon>Pseudomonadati</taxon>
        <taxon>Pseudomonadota</taxon>
        <taxon>Betaproteobacteria</taxon>
        <taxon>Burkholderiales</taxon>
        <taxon>Oxalobacteraceae</taxon>
        <taxon>Telluria group</taxon>
        <taxon>Massilia</taxon>
    </lineage>
</organism>
<sequence length="916" mass="101237">MTPGSHSRRRFLETVTTVSVLSAFPVVATAATATHSKRAGSVGDTVLRWLDGPAPARFEGATFGVPWPRGMVKRGTGKALQFRLANGRSHLAVQSWPLAYWPDGSLKWTAHAIAGGHPVNSTLQLEVGASSVSDGVSVRQGTDRIIVTSGELKWEIPTSGEYLIATATRLGRISMQDLKLVALRQDGPDLEGSGSVSRQQFSSKITRVTVEQNGPVRAVLKVDGTHAGDGRDWLPFSLRLYFYSGSDSVRIVHSFIYDGDPEKDFIRGLGVTAKVPMSDKTHDRHVRFAGEAVGVWGEAVRPVTGLRRDPGQAYREAQVAGTALPALEGMAKAVRDGLQWVPEWSDFSLSQLTPDGFTIRKRTQAGRAWIDCNAGTRTKGLAYAGGAAGGVALGFKDFWQRAPTQLDVRGAATGLADITAWLWSPSAAAMDMRSYRAADGMDTYEEQVAGLNITYEDYEDGWDTPVGVARTSELQLWVLGATPSHQSFSDMAEQVANPARLVLTPQRIHQCGVFGDWDVANAATPARKLIEDRLVSQLEQYLREVEQHRWYGFWSYGDVMHTYDQDRHMWRYDIGGYAWDNSELSTDLWLWYSYLRTGRADIFKFAEAMTRHTGEVDVYHLGRFKGFGTRHGVQHWSDSSKQPRVSNAAYRRIYYYLTADERVGDLMRELLDSDADLDKVDISRKLPPSPARAAPSGLINASFGTMWGSLVAAWLTEWERTGDTRWRDKIVNGMQSIGALKRRWFAASAPYDPRTGRFSGPGDHIAISQLNGVFGVVEMSSELLKLVDAPAYRAAWLEYCRYYNAPSGELVALLGKDPGGQSQVDSHSRLTAYAAYHERDRALALRAWRELFSNGRFIKAQETTWRIDGVEVLRPLSEQPGISTNTSAQWSLAAIQNLALVGDSLDDAMRTAGILP</sequence>
<dbReference type="EMBL" id="QYUP01000071">
    <property type="protein sequence ID" value="RJG21277.1"/>
    <property type="molecule type" value="Genomic_DNA"/>
</dbReference>
<dbReference type="InterPro" id="IPR048329">
    <property type="entry name" value="PcRGLX_1st"/>
</dbReference>
<dbReference type="InterPro" id="IPR048331">
    <property type="entry name" value="PcRGLX/YetA_3rd"/>
</dbReference>
<feature type="domain" description="PcRGLX/YetA-like C-terminal alpha/alpha toroid" evidence="3">
    <location>
        <begin position="498"/>
        <end position="905"/>
    </location>
</feature>
<name>A0A418Y527_9BURK</name>